<protein>
    <submittedName>
        <fullName evidence="1">Uncharacterized protein</fullName>
    </submittedName>
</protein>
<accession>A0AAV7Y178</accession>
<comment type="caution">
    <text evidence="1">The sequence shown here is derived from an EMBL/GenBank/DDBJ whole genome shotgun (WGS) entry which is preliminary data.</text>
</comment>
<evidence type="ECO:0000313" key="1">
    <source>
        <dbReference type="EMBL" id="KAJ1531403.1"/>
    </source>
</evidence>
<sequence length="108" mass="11290">MGDVRDTATGAATLVAQIAEVVNDAQAEAAKPDSEFGGNVGAILAAAKKIEKKAAWNNAHIDAVVEGLQWSAGTVLTLTEAETDVSGIVDYLALCMRRALRTAYSNKQ</sequence>
<proteinExistence type="predicted"/>
<organism evidence="1 2">
    <name type="scientific">Megalurothrips usitatus</name>
    <name type="common">bean blossom thrips</name>
    <dbReference type="NCBI Taxonomy" id="439358"/>
    <lineage>
        <taxon>Eukaryota</taxon>
        <taxon>Metazoa</taxon>
        <taxon>Ecdysozoa</taxon>
        <taxon>Arthropoda</taxon>
        <taxon>Hexapoda</taxon>
        <taxon>Insecta</taxon>
        <taxon>Pterygota</taxon>
        <taxon>Neoptera</taxon>
        <taxon>Paraneoptera</taxon>
        <taxon>Thysanoptera</taxon>
        <taxon>Terebrantia</taxon>
        <taxon>Thripoidea</taxon>
        <taxon>Thripidae</taxon>
        <taxon>Megalurothrips</taxon>
    </lineage>
</organism>
<reference evidence="1" key="1">
    <citation type="submission" date="2022-12" db="EMBL/GenBank/DDBJ databases">
        <title>Chromosome-level genome assembly of the bean flower thrips Megalurothrips usitatus.</title>
        <authorList>
            <person name="Ma L."/>
            <person name="Liu Q."/>
            <person name="Li H."/>
            <person name="Cai W."/>
        </authorList>
    </citation>
    <scope>NUCLEOTIDE SEQUENCE</scope>
    <source>
        <strain evidence="1">Cailab_2022a</strain>
    </source>
</reference>
<dbReference type="EMBL" id="JAPTSV010000001">
    <property type="protein sequence ID" value="KAJ1531403.1"/>
    <property type="molecule type" value="Genomic_DNA"/>
</dbReference>
<dbReference type="Proteomes" id="UP001075354">
    <property type="component" value="Chromosome 1"/>
</dbReference>
<dbReference type="AlphaFoldDB" id="A0AAV7Y178"/>
<evidence type="ECO:0000313" key="2">
    <source>
        <dbReference type="Proteomes" id="UP001075354"/>
    </source>
</evidence>
<keyword evidence="2" id="KW-1185">Reference proteome</keyword>
<name>A0AAV7Y178_9NEOP</name>
<gene>
    <name evidence="1" type="ORF">ONE63_000084</name>
</gene>